<evidence type="ECO:0000256" key="13">
    <source>
        <dbReference type="PIRSR" id="PIRSR000018-51"/>
    </source>
</evidence>
<keyword evidence="3" id="KW-1003">Cell membrane</keyword>
<dbReference type="InterPro" id="IPR051459">
    <property type="entry name" value="Cytochrome_c-type_DH"/>
</dbReference>
<feature type="binding site" description="covalent" evidence="12">
    <location>
        <position position="56"/>
    </location>
    <ligand>
        <name>heme c</name>
        <dbReference type="ChEBI" id="CHEBI:61717"/>
        <label>1</label>
    </ligand>
</feature>
<feature type="binding site" description="covalent" evidence="12">
    <location>
        <position position="335"/>
    </location>
    <ligand>
        <name>heme c</name>
        <dbReference type="ChEBI" id="CHEBI:61717"/>
        <label>3</label>
    </ligand>
</feature>
<evidence type="ECO:0000259" key="14">
    <source>
        <dbReference type="PROSITE" id="PS51007"/>
    </source>
</evidence>
<keyword evidence="9" id="KW-0249">Electron transport</keyword>
<keyword evidence="16" id="KW-1185">Reference proteome</keyword>
<evidence type="ECO:0000313" key="15">
    <source>
        <dbReference type="EMBL" id="MBB4022762.1"/>
    </source>
</evidence>
<keyword evidence="10 13" id="KW-0408">Iron</keyword>
<name>A0A840CF71_9RHOB</name>
<feature type="binding site" description="covalent" evidence="12">
    <location>
        <position position="202"/>
    </location>
    <ligand>
        <name>heme c</name>
        <dbReference type="ChEBI" id="CHEBI:61717"/>
        <label>2</label>
    </ligand>
</feature>
<evidence type="ECO:0000256" key="2">
    <source>
        <dbReference type="ARBA" id="ARBA00022448"/>
    </source>
</evidence>
<evidence type="ECO:0000256" key="4">
    <source>
        <dbReference type="ARBA" id="ARBA00022617"/>
    </source>
</evidence>
<proteinExistence type="predicted"/>
<dbReference type="RefSeq" id="WP_054539905.1">
    <property type="nucleotide sequence ID" value="NZ_JACIEQ010000003.1"/>
</dbReference>
<dbReference type="PANTHER" id="PTHR35008">
    <property type="entry name" value="BLL4482 PROTEIN-RELATED"/>
    <property type="match status" value="1"/>
</dbReference>
<keyword evidence="8" id="KW-0677">Repeat</keyword>
<keyword evidence="11" id="KW-0472">Membrane</keyword>
<dbReference type="PROSITE" id="PS51007">
    <property type="entry name" value="CYTC"/>
    <property type="match status" value="3"/>
</dbReference>
<evidence type="ECO:0000256" key="7">
    <source>
        <dbReference type="ARBA" id="ARBA00022729"/>
    </source>
</evidence>
<keyword evidence="5" id="KW-0679">Respiratory chain</keyword>
<dbReference type="GO" id="GO:0005506">
    <property type="term" value="F:iron ion binding"/>
    <property type="evidence" value="ECO:0007669"/>
    <property type="project" value="InterPro"/>
</dbReference>
<keyword evidence="7" id="KW-0732">Signal</keyword>
<dbReference type="Proteomes" id="UP000585681">
    <property type="component" value="Unassembled WGS sequence"/>
</dbReference>
<evidence type="ECO:0000256" key="9">
    <source>
        <dbReference type="ARBA" id="ARBA00022982"/>
    </source>
</evidence>
<keyword evidence="2" id="KW-0813">Transport</keyword>
<reference evidence="15" key="1">
    <citation type="submission" date="2020-08" db="EMBL/GenBank/DDBJ databases">
        <title>Genomic Encyclopedia of Type Strains, Phase IV (KMG-IV): sequencing the most valuable type-strain genomes for metagenomic binning, comparative biology and taxonomic classification.</title>
        <authorList>
            <person name="Goeker M."/>
        </authorList>
    </citation>
    <scope>NUCLEOTIDE SEQUENCE [LARGE SCALE GENOMIC DNA]</scope>
    <source>
        <strain evidence="15">DSM 105040</strain>
    </source>
</reference>
<feature type="binding site" description="axial binding residue" evidence="13">
    <location>
        <position position="206"/>
    </location>
    <ligand>
        <name>heme c</name>
        <dbReference type="ChEBI" id="CHEBI:61717"/>
        <label>2</label>
    </ligand>
    <ligandPart>
        <name>Fe</name>
        <dbReference type="ChEBI" id="CHEBI:18248"/>
    </ligandPart>
</feature>
<dbReference type="GO" id="GO:0005886">
    <property type="term" value="C:plasma membrane"/>
    <property type="evidence" value="ECO:0007669"/>
    <property type="project" value="UniProtKB-SubCell"/>
</dbReference>
<comment type="caution">
    <text evidence="15">The sequence shown here is derived from an EMBL/GenBank/DDBJ whole genome shotgun (WGS) entry which is preliminary data.</text>
</comment>
<feature type="binding site" description="covalent" evidence="12">
    <location>
        <position position="338"/>
    </location>
    <ligand>
        <name>heme c</name>
        <dbReference type="ChEBI" id="CHEBI:61717"/>
        <label>3</label>
    </ligand>
</feature>
<accession>A0A840CF71</accession>
<dbReference type="GO" id="GO:0020037">
    <property type="term" value="F:heme binding"/>
    <property type="evidence" value="ECO:0007669"/>
    <property type="project" value="InterPro"/>
</dbReference>
<dbReference type="PANTHER" id="PTHR35008:SF8">
    <property type="entry name" value="ALCOHOL DEHYDROGENASE CYTOCHROME C SUBUNIT"/>
    <property type="match status" value="1"/>
</dbReference>
<dbReference type="Gene3D" id="1.10.760.10">
    <property type="entry name" value="Cytochrome c-like domain"/>
    <property type="match status" value="3"/>
</dbReference>
<dbReference type="InterPro" id="IPR008168">
    <property type="entry name" value="Cyt_C_IC"/>
</dbReference>
<dbReference type="Pfam" id="PF00034">
    <property type="entry name" value="Cytochrom_C"/>
    <property type="match status" value="2"/>
</dbReference>
<evidence type="ECO:0000256" key="11">
    <source>
        <dbReference type="ARBA" id="ARBA00023136"/>
    </source>
</evidence>
<feature type="domain" description="Cytochrome c" evidence="14">
    <location>
        <begin position="322"/>
        <end position="412"/>
    </location>
</feature>
<protein>
    <submittedName>
        <fullName evidence="15">Mono/diheme cytochrome c family protein</fullName>
    </submittedName>
</protein>
<keyword evidence="4 12" id="KW-0349">Heme</keyword>
<evidence type="ECO:0000256" key="8">
    <source>
        <dbReference type="ARBA" id="ARBA00022737"/>
    </source>
</evidence>
<gene>
    <name evidence="15" type="ORF">GGR17_002581</name>
</gene>
<feature type="binding site" description="covalent" evidence="12">
    <location>
        <position position="59"/>
    </location>
    <ligand>
        <name>heme c</name>
        <dbReference type="ChEBI" id="CHEBI:61717"/>
        <label>1</label>
    </ligand>
</feature>
<comment type="subcellular location">
    <subcellularLocation>
        <location evidence="1">Cell membrane</location>
    </subcellularLocation>
</comment>
<evidence type="ECO:0000256" key="1">
    <source>
        <dbReference type="ARBA" id="ARBA00004236"/>
    </source>
</evidence>
<evidence type="ECO:0000313" key="16">
    <source>
        <dbReference type="Proteomes" id="UP000585681"/>
    </source>
</evidence>
<dbReference type="PIRSF" id="PIRSF000018">
    <property type="entry name" value="Mb_ADH_cyt_c"/>
    <property type="match status" value="1"/>
</dbReference>
<feature type="domain" description="Cytochrome c" evidence="14">
    <location>
        <begin position="187"/>
        <end position="299"/>
    </location>
</feature>
<dbReference type="AlphaFoldDB" id="A0A840CF71"/>
<feature type="binding site" description="axial binding residue" evidence="13">
    <location>
        <position position="339"/>
    </location>
    <ligand>
        <name>heme c</name>
        <dbReference type="ChEBI" id="CHEBI:61717"/>
        <label>3</label>
    </ligand>
    <ligandPart>
        <name>Fe</name>
        <dbReference type="ChEBI" id="CHEBI:18248"/>
    </ligandPart>
</feature>
<feature type="domain" description="Cytochrome c" evidence="14">
    <location>
        <begin position="42"/>
        <end position="145"/>
    </location>
</feature>
<dbReference type="GO" id="GO:0016614">
    <property type="term" value="F:oxidoreductase activity, acting on CH-OH group of donors"/>
    <property type="evidence" value="ECO:0007669"/>
    <property type="project" value="InterPro"/>
</dbReference>
<evidence type="ECO:0000256" key="3">
    <source>
        <dbReference type="ARBA" id="ARBA00022475"/>
    </source>
</evidence>
<feature type="binding site" description="covalent" evidence="12">
    <location>
        <position position="205"/>
    </location>
    <ligand>
        <name>heme c</name>
        <dbReference type="ChEBI" id="CHEBI:61717"/>
        <label>2</label>
    </ligand>
</feature>
<evidence type="ECO:0000256" key="6">
    <source>
        <dbReference type="ARBA" id="ARBA00022723"/>
    </source>
</evidence>
<sequence>MRNFIHILFAALLITGLGFLAFITVPVQRTEPQTALADDWRPEEGQGEYAMRLADCAACHTAPDGELFAGNRPIESPLGTIYSSNITPDEATGIGGWSLDDFRAALYDGVRPDGTHLYPAMPYENYRKLTEEDIRALYHYFMEELEPVENRTLQSDLSFPFDQRWGLRAWKWVALGDPGFVADTDDPVLARGEYLVEGPGHCGACHTPRNNLMAEAALETPDEAFLSGGEIDGWTAPPLRGPDSAIRGWSAQDMAAILATGRNAHAAINGEMQLVVRDSTQFMNDEDLQALAAYLVNLNDGSTAPDRAEETETEALLVSADPDMPLGPRLYLDNCNACHFADGRGADEVFPELDGSSLVTAQSPTGLISMILTGSELPSTAERPSSLRMPGFGDRLSDEEVAELASFVRSAWNNGAQPVTPAQVAELRGDAEAKRD</sequence>
<feature type="binding site" description="axial binding residue" evidence="13">
    <location>
        <position position="60"/>
    </location>
    <ligand>
        <name>heme c</name>
        <dbReference type="ChEBI" id="CHEBI:61717"/>
        <label>1</label>
    </ligand>
    <ligandPart>
        <name>Fe</name>
        <dbReference type="ChEBI" id="CHEBI:18248"/>
    </ligandPart>
</feature>
<dbReference type="SUPFAM" id="SSF46626">
    <property type="entry name" value="Cytochrome c"/>
    <property type="match status" value="3"/>
</dbReference>
<organism evidence="15 16">
    <name type="scientific">Actibacterium naphthalenivorans</name>
    <dbReference type="NCBI Taxonomy" id="1614693"/>
    <lineage>
        <taxon>Bacteria</taxon>
        <taxon>Pseudomonadati</taxon>
        <taxon>Pseudomonadota</taxon>
        <taxon>Alphaproteobacteria</taxon>
        <taxon>Rhodobacterales</taxon>
        <taxon>Roseobacteraceae</taxon>
        <taxon>Actibacterium</taxon>
    </lineage>
</organism>
<dbReference type="GO" id="GO:0009055">
    <property type="term" value="F:electron transfer activity"/>
    <property type="evidence" value="ECO:0007669"/>
    <property type="project" value="InterPro"/>
</dbReference>
<evidence type="ECO:0000256" key="12">
    <source>
        <dbReference type="PIRSR" id="PIRSR000018-50"/>
    </source>
</evidence>
<dbReference type="InterPro" id="IPR036909">
    <property type="entry name" value="Cyt_c-like_dom_sf"/>
</dbReference>
<dbReference type="InterPro" id="IPR014353">
    <property type="entry name" value="Membr-bd_ADH_cyt_c"/>
</dbReference>
<keyword evidence="6 13" id="KW-0479">Metal-binding</keyword>
<dbReference type="InterPro" id="IPR009056">
    <property type="entry name" value="Cyt_c-like_dom"/>
</dbReference>
<dbReference type="PRINTS" id="PR00605">
    <property type="entry name" value="CYTCHROMECIC"/>
</dbReference>
<evidence type="ECO:0000256" key="5">
    <source>
        <dbReference type="ARBA" id="ARBA00022660"/>
    </source>
</evidence>
<evidence type="ECO:0000256" key="10">
    <source>
        <dbReference type="ARBA" id="ARBA00023004"/>
    </source>
</evidence>
<comment type="cofactor">
    <cofactor evidence="12">
        <name>heme c</name>
        <dbReference type="ChEBI" id="CHEBI:61717"/>
    </cofactor>
    <text evidence="12">Binds 3 heme c groups covalently per subunit.</text>
</comment>
<dbReference type="EMBL" id="JACIEQ010000003">
    <property type="protein sequence ID" value="MBB4022762.1"/>
    <property type="molecule type" value="Genomic_DNA"/>
</dbReference>